<accession>A0A7J9DKE4</accession>
<dbReference type="Proteomes" id="UP000593568">
    <property type="component" value="Unassembled WGS sequence"/>
</dbReference>
<dbReference type="GO" id="GO:0004523">
    <property type="term" value="F:RNA-DNA hybrid ribonuclease activity"/>
    <property type="evidence" value="ECO:0007669"/>
    <property type="project" value="InterPro"/>
</dbReference>
<reference evidence="3 4" key="1">
    <citation type="journal article" date="2019" name="Genome Biol. Evol.">
        <title>Insights into the evolution of the New World diploid cottons (Gossypium, subgenus Houzingenia) based on genome sequencing.</title>
        <authorList>
            <person name="Grover C.E."/>
            <person name="Arick M.A. 2nd"/>
            <person name="Thrash A."/>
            <person name="Conover J.L."/>
            <person name="Sanders W.S."/>
            <person name="Peterson D.G."/>
            <person name="Frelichowski J.E."/>
            <person name="Scheffler J.A."/>
            <person name="Scheffler B.E."/>
            <person name="Wendel J.F."/>
        </authorList>
    </citation>
    <scope>NUCLEOTIDE SEQUENCE [LARGE SCALE GENOMIC DNA]</scope>
    <source>
        <strain evidence="3">8</strain>
        <tissue evidence="3">Leaf</tissue>
    </source>
</reference>
<evidence type="ECO:0000259" key="1">
    <source>
        <dbReference type="Pfam" id="PF13456"/>
    </source>
</evidence>
<dbReference type="GO" id="GO:0003676">
    <property type="term" value="F:nucleic acid binding"/>
    <property type="evidence" value="ECO:0007669"/>
    <property type="project" value="InterPro"/>
</dbReference>
<sequence length="267" mass="30683">MLLNKVGYGLHHYFWKFIWKLKILPKIWVFALCIGHGLLPTNAKLSSIKSHVDLVCSRCRNGDEMLLHALRDCPKAREVLIAGGFDNRLLTNSYDFCKEEDVYRIWEHARKLNTDFRIHNLSSQPVLLQVPRCCRWEKLPIGIIKVNVDVTVNSYGTSLGIIARVSYDFVLSGRASFTNKVIFELGCASIVNRFRDHKEDITILGYRIKEARKLLDSLFFVEVKWVNQGCNKLADSLCNLSLLKRCNLNFDMDYSSDIHNIVISDAT</sequence>
<evidence type="ECO:0008006" key="5">
    <source>
        <dbReference type="Google" id="ProtNLM"/>
    </source>
</evidence>
<keyword evidence="4" id="KW-1185">Reference proteome</keyword>
<organism evidence="3 4">
    <name type="scientific">Gossypium trilobum</name>
    <dbReference type="NCBI Taxonomy" id="34281"/>
    <lineage>
        <taxon>Eukaryota</taxon>
        <taxon>Viridiplantae</taxon>
        <taxon>Streptophyta</taxon>
        <taxon>Embryophyta</taxon>
        <taxon>Tracheophyta</taxon>
        <taxon>Spermatophyta</taxon>
        <taxon>Magnoliopsida</taxon>
        <taxon>eudicotyledons</taxon>
        <taxon>Gunneridae</taxon>
        <taxon>Pentapetalae</taxon>
        <taxon>rosids</taxon>
        <taxon>malvids</taxon>
        <taxon>Malvales</taxon>
        <taxon>Malvaceae</taxon>
        <taxon>Malvoideae</taxon>
        <taxon>Gossypium</taxon>
    </lineage>
</organism>
<evidence type="ECO:0000313" key="4">
    <source>
        <dbReference type="Proteomes" id="UP000593568"/>
    </source>
</evidence>
<protein>
    <recommendedName>
        <fullName evidence="5">RNase H type-1 domain-containing protein</fullName>
    </recommendedName>
</protein>
<evidence type="ECO:0000259" key="2">
    <source>
        <dbReference type="Pfam" id="PF13966"/>
    </source>
</evidence>
<dbReference type="InterPro" id="IPR026960">
    <property type="entry name" value="RVT-Znf"/>
</dbReference>
<proteinExistence type="predicted"/>
<evidence type="ECO:0000313" key="3">
    <source>
        <dbReference type="EMBL" id="MBA0761157.1"/>
    </source>
</evidence>
<feature type="domain" description="RNase H type-1" evidence="1">
    <location>
        <begin position="179"/>
        <end position="239"/>
    </location>
</feature>
<comment type="caution">
    <text evidence="3">The sequence shown here is derived from an EMBL/GenBank/DDBJ whole genome shotgun (WGS) entry which is preliminary data.</text>
</comment>
<dbReference type="InterPro" id="IPR002156">
    <property type="entry name" value="RNaseH_domain"/>
</dbReference>
<dbReference type="Pfam" id="PF13966">
    <property type="entry name" value="zf-RVT"/>
    <property type="match status" value="1"/>
</dbReference>
<dbReference type="AlphaFoldDB" id="A0A7J9DKE4"/>
<name>A0A7J9DKE4_9ROSI</name>
<gene>
    <name evidence="3" type="ORF">Gotri_023840</name>
</gene>
<dbReference type="EMBL" id="JABEZW010000003">
    <property type="protein sequence ID" value="MBA0761157.1"/>
    <property type="molecule type" value="Genomic_DNA"/>
</dbReference>
<dbReference type="Pfam" id="PF13456">
    <property type="entry name" value="RVT_3"/>
    <property type="match status" value="1"/>
</dbReference>
<feature type="domain" description="Reverse transcriptase zinc-binding" evidence="2">
    <location>
        <begin position="13"/>
        <end position="79"/>
    </location>
</feature>